<dbReference type="EMBL" id="JAWUZT010000106">
    <property type="protein sequence ID" value="MDW8518427.1"/>
    <property type="molecule type" value="Genomic_DNA"/>
</dbReference>
<gene>
    <name evidence="1" type="ORF">RIB56_20170</name>
</gene>
<name>A0ABU4JBN7_9BACI</name>
<keyword evidence="2" id="KW-1185">Reference proteome</keyword>
<protein>
    <submittedName>
        <fullName evidence="1">Helix-turn-helix domain-containing protein</fullName>
    </submittedName>
</protein>
<dbReference type="InterPro" id="IPR036388">
    <property type="entry name" value="WH-like_DNA-bd_sf"/>
</dbReference>
<dbReference type="SUPFAM" id="SSF46785">
    <property type="entry name" value="Winged helix' DNA-binding domain"/>
    <property type="match status" value="1"/>
</dbReference>
<dbReference type="RefSeq" id="WP_175406208.1">
    <property type="nucleotide sequence ID" value="NZ_CP040365.1"/>
</dbReference>
<dbReference type="InterPro" id="IPR036390">
    <property type="entry name" value="WH_DNA-bd_sf"/>
</dbReference>
<organism evidence="1 2">
    <name type="scientific">Priestia flexa</name>
    <dbReference type="NCBI Taxonomy" id="86664"/>
    <lineage>
        <taxon>Bacteria</taxon>
        <taxon>Bacillati</taxon>
        <taxon>Bacillota</taxon>
        <taxon>Bacilli</taxon>
        <taxon>Bacillales</taxon>
        <taxon>Bacillaceae</taxon>
        <taxon>Priestia</taxon>
    </lineage>
</organism>
<sequence>MDKINNLSNKKKAQLYRDNYKNWKEYGLENNGFFIIFNGILEHKKLKKISGNALRLYIYLGIYSKNMTGEVWHSNQRIAEYFGKSERTIRGWMKELEDINLIKRMRLEYDGEPHVFLQPYDQGKTRKKD</sequence>
<evidence type="ECO:0000313" key="1">
    <source>
        <dbReference type="EMBL" id="MDW8518427.1"/>
    </source>
</evidence>
<evidence type="ECO:0000313" key="2">
    <source>
        <dbReference type="Proteomes" id="UP001284771"/>
    </source>
</evidence>
<dbReference type="Gene3D" id="1.10.10.10">
    <property type="entry name" value="Winged helix-like DNA-binding domain superfamily/Winged helix DNA-binding domain"/>
    <property type="match status" value="1"/>
</dbReference>
<proteinExistence type="predicted"/>
<dbReference type="Pfam" id="PF13730">
    <property type="entry name" value="HTH_36"/>
    <property type="match status" value="1"/>
</dbReference>
<dbReference type="Proteomes" id="UP001284771">
    <property type="component" value="Unassembled WGS sequence"/>
</dbReference>
<reference evidence="2" key="1">
    <citation type="submission" date="2023-07" db="EMBL/GenBank/DDBJ databases">
        <title>Draft genomic sequences of Priestia flexa CCM isolated from the soil of an abandoned mine contaminated by free cyanide in the high Andean zone of Tacna, Peru.</title>
        <authorList>
            <person name="Caceda Quiroz C.J."/>
            <person name="Maraza Chooque G.J."/>
            <person name="Fora Quispe G.L."/>
            <person name="Carpio Mamani M."/>
        </authorList>
    </citation>
    <scope>NUCLEOTIDE SEQUENCE [LARGE SCALE GENOMIC DNA]</scope>
    <source>
        <strain evidence="2">CCM</strain>
    </source>
</reference>
<comment type="caution">
    <text evidence="1">The sequence shown here is derived from an EMBL/GenBank/DDBJ whole genome shotgun (WGS) entry which is preliminary data.</text>
</comment>
<accession>A0ABU4JBN7</accession>